<proteinExistence type="predicted"/>
<dbReference type="SUPFAM" id="SSF52833">
    <property type="entry name" value="Thioredoxin-like"/>
    <property type="match status" value="1"/>
</dbReference>
<dbReference type="AlphaFoldDB" id="A0A7K1GLZ6"/>
<dbReference type="OrthoDB" id="9815205at2"/>
<keyword evidence="4" id="KW-1185">Reference proteome</keyword>
<dbReference type="PROSITE" id="PS51352">
    <property type="entry name" value="THIOREDOXIN_2"/>
    <property type="match status" value="1"/>
</dbReference>
<dbReference type="InterPro" id="IPR050553">
    <property type="entry name" value="Thioredoxin_ResA/DsbE_sf"/>
</dbReference>
<dbReference type="EMBL" id="WMJY01000015">
    <property type="protein sequence ID" value="MTH29841.1"/>
    <property type="molecule type" value="Genomic_DNA"/>
</dbReference>
<dbReference type="InterPro" id="IPR036249">
    <property type="entry name" value="Thioredoxin-like_sf"/>
</dbReference>
<keyword evidence="1" id="KW-0732">Signal</keyword>
<accession>A0A7K1GLZ6</accession>
<dbReference type="PANTHER" id="PTHR42852:SF17">
    <property type="entry name" value="THIOREDOXIN-LIKE PROTEIN HI_1115"/>
    <property type="match status" value="1"/>
</dbReference>
<dbReference type="GO" id="GO:0016209">
    <property type="term" value="F:antioxidant activity"/>
    <property type="evidence" value="ECO:0007669"/>
    <property type="project" value="InterPro"/>
</dbReference>
<feature type="domain" description="Thioredoxin" evidence="2">
    <location>
        <begin position="34"/>
        <end position="173"/>
    </location>
</feature>
<evidence type="ECO:0000313" key="3">
    <source>
        <dbReference type="EMBL" id="MTH29841.1"/>
    </source>
</evidence>
<dbReference type="PANTHER" id="PTHR42852">
    <property type="entry name" value="THIOL:DISULFIDE INTERCHANGE PROTEIN DSBE"/>
    <property type="match status" value="1"/>
</dbReference>
<sequence length="174" mass="19605">MKNTIKQLLLNCTLILTVLVPTTIFAHTTQQNPPVLNTTTTDFTVQDANGNKIKMSALQGKAVFVNFWATWCPPCIKEMPSIEALKNKLKGEDIVFVMVDVDGDHDKAQRFMDKKKYKLPVYIPVSSVSPNYLGNAVPTTLIFDKKGNMVQRIVGGVDYDSKKVEEFMRYVINM</sequence>
<evidence type="ECO:0000256" key="1">
    <source>
        <dbReference type="SAM" id="SignalP"/>
    </source>
</evidence>
<dbReference type="InterPro" id="IPR000866">
    <property type="entry name" value="AhpC/TSA"/>
</dbReference>
<dbReference type="GO" id="GO:0016491">
    <property type="term" value="F:oxidoreductase activity"/>
    <property type="evidence" value="ECO:0007669"/>
    <property type="project" value="InterPro"/>
</dbReference>
<dbReference type="Pfam" id="PF00578">
    <property type="entry name" value="AhpC-TSA"/>
    <property type="match status" value="1"/>
</dbReference>
<evidence type="ECO:0000313" key="4">
    <source>
        <dbReference type="Proteomes" id="UP000488936"/>
    </source>
</evidence>
<comment type="caution">
    <text evidence="3">The sequence shown here is derived from an EMBL/GenBank/DDBJ whole genome shotgun (WGS) entry which is preliminary data.</text>
</comment>
<feature type="chain" id="PRO_5029778090" evidence="1">
    <location>
        <begin position="27"/>
        <end position="174"/>
    </location>
</feature>
<protein>
    <submittedName>
        <fullName evidence="3">Redoxin domain-containing protein</fullName>
    </submittedName>
</protein>
<dbReference type="CDD" id="cd02966">
    <property type="entry name" value="TlpA_like_family"/>
    <property type="match status" value="1"/>
</dbReference>
<dbReference type="InterPro" id="IPR013766">
    <property type="entry name" value="Thioredoxin_domain"/>
</dbReference>
<gene>
    <name evidence="3" type="ORF">GJV77_07905</name>
</gene>
<reference evidence="3 4" key="1">
    <citation type="journal article" date="2006" name="Int. J. Syst. Evol. Microbiol.">
        <title>Myroides pelagicus sp. nov., isolated from seawater in Thailand.</title>
        <authorList>
            <person name="Yoon J."/>
            <person name="Maneerat S."/>
            <person name="Kawai F."/>
            <person name="Yokota A."/>
        </authorList>
    </citation>
    <scope>NUCLEOTIDE SEQUENCE [LARGE SCALE GENOMIC DNA]</scope>
    <source>
        <strain evidence="3 4">SM1T</strain>
    </source>
</reference>
<evidence type="ECO:0000259" key="2">
    <source>
        <dbReference type="PROSITE" id="PS51352"/>
    </source>
</evidence>
<feature type="signal peptide" evidence="1">
    <location>
        <begin position="1"/>
        <end position="26"/>
    </location>
</feature>
<name>A0A7K1GLZ6_9FLAO</name>
<dbReference type="Gene3D" id="3.40.30.10">
    <property type="entry name" value="Glutaredoxin"/>
    <property type="match status" value="1"/>
</dbReference>
<dbReference type="Proteomes" id="UP000488936">
    <property type="component" value="Unassembled WGS sequence"/>
</dbReference>
<organism evidence="3 4">
    <name type="scientific">Myroides pelagicus</name>
    <dbReference type="NCBI Taxonomy" id="270914"/>
    <lineage>
        <taxon>Bacteria</taxon>
        <taxon>Pseudomonadati</taxon>
        <taxon>Bacteroidota</taxon>
        <taxon>Flavobacteriia</taxon>
        <taxon>Flavobacteriales</taxon>
        <taxon>Flavobacteriaceae</taxon>
        <taxon>Myroides</taxon>
    </lineage>
</organism>
<dbReference type="RefSeq" id="WP_155035836.1">
    <property type="nucleotide sequence ID" value="NZ_JAYMMG010000019.1"/>
</dbReference>